<reference evidence="2" key="1">
    <citation type="journal article" date="2019" name="Int. J. Syst. Evol. Microbiol.">
        <title>The Global Catalogue of Microorganisms (GCM) 10K type strain sequencing project: providing services to taxonomists for standard genome sequencing and annotation.</title>
        <authorList>
            <consortium name="The Broad Institute Genomics Platform"/>
            <consortium name="The Broad Institute Genome Sequencing Center for Infectious Disease"/>
            <person name="Wu L."/>
            <person name="Ma J."/>
        </authorList>
    </citation>
    <scope>NUCLEOTIDE SEQUENCE [LARGE SCALE GENOMIC DNA]</scope>
    <source>
        <strain evidence="2">CGMCC 1.15772</strain>
    </source>
</reference>
<dbReference type="Proteomes" id="UP001596297">
    <property type="component" value="Unassembled WGS sequence"/>
</dbReference>
<evidence type="ECO:0000313" key="2">
    <source>
        <dbReference type="Proteomes" id="UP001596297"/>
    </source>
</evidence>
<dbReference type="EMBL" id="JBHSWD010000001">
    <property type="protein sequence ID" value="MFC6591134.1"/>
    <property type="molecule type" value="Genomic_DNA"/>
</dbReference>
<dbReference type="RefSeq" id="WP_380082142.1">
    <property type="nucleotide sequence ID" value="NZ_JBHSWD010000001.1"/>
</dbReference>
<proteinExistence type="predicted"/>
<name>A0ABW1YAE8_9DEIO</name>
<accession>A0ABW1YAE8</accession>
<evidence type="ECO:0000313" key="1">
    <source>
        <dbReference type="EMBL" id="MFC6591134.1"/>
    </source>
</evidence>
<protein>
    <submittedName>
        <fullName evidence="1">Uncharacterized protein</fullName>
    </submittedName>
</protein>
<comment type="caution">
    <text evidence="1">The sequence shown here is derived from an EMBL/GenBank/DDBJ whole genome shotgun (WGS) entry which is preliminary data.</text>
</comment>
<keyword evidence="2" id="KW-1185">Reference proteome</keyword>
<organism evidence="1 2">
    <name type="scientific">Deinococcus lacus</name>
    <dbReference type="NCBI Taxonomy" id="392561"/>
    <lineage>
        <taxon>Bacteria</taxon>
        <taxon>Thermotogati</taxon>
        <taxon>Deinococcota</taxon>
        <taxon>Deinococci</taxon>
        <taxon>Deinococcales</taxon>
        <taxon>Deinococcaceae</taxon>
        <taxon>Deinococcus</taxon>
    </lineage>
</organism>
<sequence>MSDGAVAFGSPPLIPFPGGCSLERAPYALDWLLSWRADLTVHGVPQGKVCIYEWVKGALENPPAAGLTPQQATEARNLFLARTAPALEAEGGQRLWLERELARP</sequence>
<gene>
    <name evidence="1" type="ORF">ACFP81_03210</name>
</gene>